<feature type="compositionally biased region" description="Polar residues" evidence="1">
    <location>
        <begin position="57"/>
        <end position="84"/>
    </location>
</feature>
<feature type="compositionally biased region" description="Low complexity" evidence="1">
    <location>
        <begin position="187"/>
        <end position="198"/>
    </location>
</feature>
<evidence type="ECO:0000256" key="1">
    <source>
        <dbReference type="SAM" id="MobiDB-lite"/>
    </source>
</evidence>
<keyword evidence="3" id="KW-1185">Reference proteome</keyword>
<protein>
    <submittedName>
        <fullName evidence="2">Uncharacterized protein</fullName>
    </submittedName>
</protein>
<feature type="region of interest" description="Disordered" evidence="1">
    <location>
        <begin position="243"/>
        <end position="319"/>
    </location>
</feature>
<organism evidence="2 3">
    <name type="scientific">Orbilia ellipsospora</name>
    <dbReference type="NCBI Taxonomy" id="2528407"/>
    <lineage>
        <taxon>Eukaryota</taxon>
        <taxon>Fungi</taxon>
        <taxon>Dikarya</taxon>
        <taxon>Ascomycota</taxon>
        <taxon>Pezizomycotina</taxon>
        <taxon>Orbiliomycetes</taxon>
        <taxon>Orbiliales</taxon>
        <taxon>Orbiliaceae</taxon>
        <taxon>Orbilia</taxon>
    </lineage>
</organism>
<dbReference type="EMBL" id="JAVHJO010000016">
    <property type="protein sequence ID" value="KAK6526307.1"/>
    <property type="molecule type" value="Genomic_DNA"/>
</dbReference>
<dbReference type="Proteomes" id="UP001365542">
    <property type="component" value="Unassembled WGS sequence"/>
</dbReference>
<feature type="compositionally biased region" description="Polar residues" evidence="1">
    <location>
        <begin position="163"/>
        <end position="186"/>
    </location>
</feature>
<feature type="region of interest" description="Disordered" evidence="1">
    <location>
        <begin position="163"/>
        <end position="230"/>
    </location>
</feature>
<name>A0AAV9WU97_9PEZI</name>
<reference evidence="2 3" key="1">
    <citation type="submission" date="2019-10" db="EMBL/GenBank/DDBJ databases">
        <authorList>
            <person name="Palmer J.M."/>
        </authorList>
    </citation>
    <scope>NUCLEOTIDE SEQUENCE [LARGE SCALE GENOMIC DNA]</scope>
    <source>
        <strain evidence="2 3">TWF694</strain>
    </source>
</reference>
<evidence type="ECO:0000313" key="2">
    <source>
        <dbReference type="EMBL" id="KAK6526307.1"/>
    </source>
</evidence>
<feature type="compositionally biased region" description="Acidic residues" evidence="1">
    <location>
        <begin position="251"/>
        <end position="262"/>
    </location>
</feature>
<feature type="region of interest" description="Disordered" evidence="1">
    <location>
        <begin position="1"/>
        <end position="120"/>
    </location>
</feature>
<dbReference type="AlphaFoldDB" id="A0AAV9WU97"/>
<feature type="compositionally biased region" description="Acidic residues" evidence="1">
    <location>
        <begin position="202"/>
        <end position="211"/>
    </location>
</feature>
<evidence type="ECO:0000313" key="3">
    <source>
        <dbReference type="Proteomes" id="UP001365542"/>
    </source>
</evidence>
<comment type="caution">
    <text evidence="2">The sequence shown here is derived from an EMBL/GenBank/DDBJ whole genome shotgun (WGS) entry which is preliminary data.</text>
</comment>
<feature type="compositionally biased region" description="Basic and acidic residues" evidence="1">
    <location>
        <begin position="285"/>
        <end position="300"/>
    </location>
</feature>
<proteinExistence type="predicted"/>
<accession>A0AAV9WU97</accession>
<sequence length="533" mass="58432">MPPPATPRYRFPSPDDIAPRPRSGPPKVTLADAANETSLLPPARPQFATPAPLNARRAQQVNNASNSHLQTPLNQKSKSSSKNRGFSPDPEFFTPLPKRYAANATTTTSKTKRRRSFDLDEIDEALISGKPKVLGPSSGGLKYPYPNEFFSGTQTIGKGTQVPANVQATPTPSTRHQPLFLQSSVILSSSPPENLNLSFGDTQEDVQDDSGVEGGSRKEQQRVPRRKRRKAVGVFDDIESIASSLPNHDDIGDDVDDYNDDDSERKNKEVIDLDVEGENETTVRVQHEKTPRSKNKENKAPRQALNTRRQEDPLTPSKLRGTLISNFTGDIPGSAFSTARVPATAGVVGGKQWITVPNQPQLNLPQQKSPSAKLNKAICAMAWSPSHRKRRNANNKYLTGGLANTVLGWAYDAQDTVLRNNTILEQTPHLHRGVNVVDVRQIWREENYVAVVGGVELQKFEFDDGVSSTAAAPVGGDKDWKVILIGDENSALRRDLGQGSRVEVRPPTWETTIDGDVWVVAINWSVKGKELGG</sequence>
<gene>
    <name evidence="2" type="ORF">TWF694_004907</name>
</gene>